<keyword evidence="1" id="KW-0812">Transmembrane</keyword>
<protein>
    <submittedName>
        <fullName evidence="2">Uncharacterized protein</fullName>
    </submittedName>
</protein>
<evidence type="ECO:0000256" key="1">
    <source>
        <dbReference type="SAM" id="Phobius"/>
    </source>
</evidence>
<dbReference type="EMBL" id="JACVEL010000012">
    <property type="protein sequence ID" value="MBC9813582.1"/>
    <property type="molecule type" value="Genomic_DNA"/>
</dbReference>
<organism evidence="2 3">
    <name type="scientific">Taishania pollutisoli</name>
    <dbReference type="NCBI Taxonomy" id="2766479"/>
    <lineage>
        <taxon>Bacteria</taxon>
        <taxon>Pseudomonadati</taxon>
        <taxon>Bacteroidota</taxon>
        <taxon>Flavobacteriia</taxon>
        <taxon>Flavobacteriales</taxon>
        <taxon>Crocinitomicaceae</taxon>
        <taxon>Taishania</taxon>
    </lineage>
</organism>
<accession>A0A8J6TTS9</accession>
<dbReference type="Proteomes" id="UP000652681">
    <property type="component" value="Unassembled WGS sequence"/>
</dbReference>
<keyword evidence="1" id="KW-0472">Membrane</keyword>
<gene>
    <name evidence="2" type="ORF">H9Y05_13985</name>
</gene>
<feature type="transmembrane region" description="Helical" evidence="1">
    <location>
        <begin position="89"/>
        <end position="109"/>
    </location>
</feature>
<keyword evidence="3" id="KW-1185">Reference proteome</keyword>
<feature type="transmembrane region" description="Helical" evidence="1">
    <location>
        <begin position="63"/>
        <end position="83"/>
    </location>
</feature>
<reference evidence="2" key="1">
    <citation type="submission" date="2020-09" db="EMBL/GenBank/DDBJ databases">
        <title>Taishania pollutisoli gen. nov., sp. nov., Isolated from Tetrabromobisphenol A-Contaminated Soil.</title>
        <authorList>
            <person name="Chen Q."/>
        </authorList>
    </citation>
    <scope>NUCLEOTIDE SEQUENCE</scope>
    <source>
        <strain evidence="2">CZZ-1</strain>
    </source>
</reference>
<comment type="caution">
    <text evidence="2">The sequence shown here is derived from an EMBL/GenBank/DDBJ whole genome shotgun (WGS) entry which is preliminary data.</text>
</comment>
<dbReference type="AlphaFoldDB" id="A0A8J6TTS9"/>
<keyword evidence="1" id="KW-1133">Transmembrane helix</keyword>
<feature type="transmembrane region" description="Helical" evidence="1">
    <location>
        <begin position="30"/>
        <end position="51"/>
    </location>
</feature>
<sequence length="122" mass="13453">MKKLSLLLTSLVIGNRLLADQLDGLAFLDTLVYVLFVGIISSLVLFLTAIFRFSRKEYKVSTPLTISASIVLMCAFISIRTLGSGIDPGFLTFCIGIAILAIVLIILNYRVGIKRIKDQQDE</sequence>
<evidence type="ECO:0000313" key="2">
    <source>
        <dbReference type="EMBL" id="MBC9813582.1"/>
    </source>
</evidence>
<name>A0A8J6TTS9_9FLAO</name>
<dbReference type="RefSeq" id="WP_216714638.1">
    <property type="nucleotide sequence ID" value="NZ_JACVEL010000012.1"/>
</dbReference>
<proteinExistence type="predicted"/>
<evidence type="ECO:0000313" key="3">
    <source>
        <dbReference type="Proteomes" id="UP000652681"/>
    </source>
</evidence>